<comment type="subcellular location">
    <subcellularLocation>
        <location evidence="1">Secreted</location>
        <location evidence="1">Extracellular space</location>
        <location evidence="1">Extracellular matrix</location>
    </subcellularLocation>
</comment>
<keyword evidence="3" id="KW-0272">Extracellular matrix</keyword>
<accession>A0A8J7NF09</accession>
<reference evidence="6" key="1">
    <citation type="journal article" date="2021" name="Cell">
        <title>Tracing the genetic footprints of vertebrate landing in non-teleost ray-finned fishes.</title>
        <authorList>
            <person name="Bi X."/>
            <person name="Wang K."/>
            <person name="Yang L."/>
            <person name="Pan H."/>
            <person name="Jiang H."/>
            <person name="Wei Q."/>
            <person name="Fang M."/>
            <person name="Yu H."/>
            <person name="Zhu C."/>
            <person name="Cai Y."/>
            <person name="He Y."/>
            <person name="Gan X."/>
            <person name="Zeng H."/>
            <person name="Yu D."/>
            <person name="Zhu Y."/>
            <person name="Jiang H."/>
            <person name="Qiu Q."/>
            <person name="Yang H."/>
            <person name="Zhang Y.E."/>
            <person name="Wang W."/>
            <person name="Zhu M."/>
            <person name="He S."/>
            <person name="Zhang G."/>
        </authorList>
    </citation>
    <scope>NUCLEOTIDE SEQUENCE</scope>
    <source>
        <strain evidence="6">Allg_001</strain>
    </source>
</reference>
<dbReference type="InterPro" id="IPR008983">
    <property type="entry name" value="Tumour_necrosis_fac-like_dom"/>
</dbReference>
<evidence type="ECO:0000259" key="5">
    <source>
        <dbReference type="PROSITE" id="PS50871"/>
    </source>
</evidence>
<dbReference type="Proteomes" id="UP000736164">
    <property type="component" value="Unassembled WGS sequence"/>
</dbReference>
<evidence type="ECO:0000256" key="2">
    <source>
        <dbReference type="ARBA" id="ARBA00022525"/>
    </source>
</evidence>
<evidence type="ECO:0000256" key="1">
    <source>
        <dbReference type="ARBA" id="ARBA00004498"/>
    </source>
</evidence>
<dbReference type="InterPro" id="IPR050392">
    <property type="entry name" value="Collagen/C1q_domain"/>
</dbReference>
<feature type="non-terminal residue" evidence="6">
    <location>
        <position position="136"/>
    </location>
</feature>
<feature type="non-terminal residue" evidence="6">
    <location>
        <position position="1"/>
    </location>
</feature>
<dbReference type="Gene3D" id="2.60.120.40">
    <property type="match status" value="1"/>
</dbReference>
<gene>
    <name evidence="6" type="primary">Col8a1_1</name>
    <name evidence="6" type="ORF">GTO95_0006615</name>
</gene>
<dbReference type="InterPro" id="IPR001073">
    <property type="entry name" value="C1q_dom"/>
</dbReference>
<dbReference type="SUPFAM" id="SSF49842">
    <property type="entry name" value="TNF-like"/>
    <property type="match status" value="1"/>
</dbReference>
<dbReference type="PROSITE" id="PS50871">
    <property type="entry name" value="C1Q"/>
    <property type="match status" value="1"/>
</dbReference>
<feature type="domain" description="C1q" evidence="5">
    <location>
        <begin position="1"/>
        <end position="136"/>
    </location>
</feature>
<evidence type="ECO:0000256" key="3">
    <source>
        <dbReference type="ARBA" id="ARBA00022530"/>
    </source>
</evidence>
<dbReference type="PANTHER" id="PTHR15427">
    <property type="entry name" value="EMILIN ELASTIN MICROFIBRIL INTERFACE-LOCATED PROTEIN ELASTIN MICROFIBRIL INTERFACER"/>
    <property type="match status" value="1"/>
</dbReference>
<dbReference type="GO" id="GO:0005581">
    <property type="term" value="C:collagen trimer"/>
    <property type="evidence" value="ECO:0007669"/>
    <property type="project" value="UniProtKB-KW"/>
</dbReference>
<evidence type="ECO:0000256" key="4">
    <source>
        <dbReference type="ARBA" id="ARBA00023119"/>
    </source>
</evidence>
<dbReference type="EMBL" id="JAAWVO010009398">
    <property type="protein sequence ID" value="MBN3312974.1"/>
    <property type="molecule type" value="Genomic_DNA"/>
</dbReference>
<dbReference type="SMART" id="SM00110">
    <property type="entry name" value="C1Q"/>
    <property type="match status" value="1"/>
</dbReference>
<name>A0A8J7NF09_ATRSP</name>
<dbReference type="PANTHER" id="PTHR15427:SF52">
    <property type="entry name" value="C1Q DOMAIN-CONTAINING PROTEIN"/>
    <property type="match status" value="1"/>
</dbReference>
<evidence type="ECO:0000313" key="7">
    <source>
        <dbReference type="Proteomes" id="UP000736164"/>
    </source>
</evidence>
<dbReference type="AlphaFoldDB" id="A0A8J7NF09"/>
<dbReference type="PRINTS" id="PR00007">
    <property type="entry name" value="COMPLEMNTC1Q"/>
</dbReference>
<protein>
    <submittedName>
        <fullName evidence="6">CO8A1 protein</fullName>
    </submittedName>
</protein>
<dbReference type="Pfam" id="PF00386">
    <property type="entry name" value="C1q"/>
    <property type="match status" value="1"/>
</dbReference>
<keyword evidence="7" id="KW-1185">Reference proteome</keyword>
<comment type="caution">
    <text evidence="6">The sequence shown here is derived from an EMBL/GenBank/DDBJ whole genome shotgun (WGS) entry which is preliminary data.</text>
</comment>
<proteinExistence type="predicted"/>
<organism evidence="6 7">
    <name type="scientific">Atractosteus spatula</name>
    <name type="common">Alligator gar</name>
    <name type="synonym">Lepisosteus spatula</name>
    <dbReference type="NCBI Taxonomy" id="7917"/>
    <lineage>
        <taxon>Eukaryota</taxon>
        <taxon>Metazoa</taxon>
        <taxon>Chordata</taxon>
        <taxon>Craniata</taxon>
        <taxon>Vertebrata</taxon>
        <taxon>Euteleostomi</taxon>
        <taxon>Actinopterygii</taxon>
        <taxon>Neopterygii</taxon>
        <taxon>Holostei</taxon>
        <taxon>Semionotiformes</taxon>
        <taxon>Lepisosteidae</taxon>
        <taxon>Atractosteus</taxon>
    </lineage>
</organism>
<evidence type="ECO:0000313" key="6">
    <source>
        <dbReference type="EMBL" id="MBN3312974.1"/>
    </source>
</evidence>
<keyword evidence="2" id="KW-0964">Secreted</keyword>
<sequence length="136" mass="15544">MESAVKAKNEVSRYVQTDSQKQLHAPEDSMQLHLYREIDKLQNGIFTALVRGMYYFTGTVFHEVNVNTAVRLMKNNETIVTLWETYGHTGHGSVSNSAILQLEIGDNVYLQLAANTYIFDNHNHHSTFHGFLLFPN</sequence>
<keyword evidence="4" id="KW-0176">Collagen</keyword>